<dbReference type="HOGENOM" id="CLU_1785585_0_0_6"/>
<accession>A4Y3Q3</accession>
<dbReference type="AlphaFoldDB" id="A4Y3Q3"/>
<evidence type="ECO:0000313" key="1">
    <source>
        <dbReference type="EMBL" id="ABP74586.1"/>
    </source>
</evidence>
<reference evidence="1" key="1">
    <citation type="submission" date="2007-04" db="EMBL/GenBank/DDBJ databases">
        <title>Complete sequence of Shewanella putrefaciens CN-32.</title>
        <authorList>
            <consortium name="US DOE Joint Genome Institute"/>
            <person name="Copeland A."/>
            <person name="Lucas S."/>
            <person name="Lapidus A."/>
            <person name="Barry K."/>
            <person name="Detter J.C."/>
            <person name="Glavina del Rio T."/>
            <person name="Hammon N."/>
            <person name="Israni S."/>
            <person name="Dalin E."/>
            <person name="Tice H."/>
            <person name="Pitluck S."/>
            <person name="Chain P."/>
            <person name="Malfatti S."/>
            <person name="Shin M."/>
            <person name="Vergez L."/>
            <person name="Schmutz J."/>
            <person name="Larimer F."/>
            <person name="Land M."/>
            <person name="Hauser L."/>
            <person name="Kyrpides N."/>
            <person name="Mikhailova N."/>
            <person name="Romine M.F."/>
            <person name="Fredrickson J."/>
            <person name="Tiedje J."/>
            <person name="Richardson P."/>
        </authorList>
    </citation>
    <scope>NUCLEOTIDE SEQUENCE [LARGE SCALE GENOMIC DNA]</scope>
    <source>
        <strain evidence="1">CN-32</strain>
    </source>
</reference>
<dbReference type="KEGG" id="spc:Sputcn32_0857"/>
<dbReference type="eggNOG" id="ENOG50344YP">
    <property type="taxonomic scope" value="Bacteria"/>
</dbReference>
<name>A4Y3Q3_SHEPC</name>
<protein>
    <submittedName>
        <fullName evidence="1">Uncharacterized protein</fullName>
    </submittedName>
</protein>
<organism evidence="1">
    <name type="scientific">Shewanella putrefaciens (strain CN-32 / ATCC BAA-453)</name>
    <dbReference type="NCBI Taxonomy" id="319224"/>
    <lineage>
        <taxon>Bacteria</taxon>
        <taxon>Pseudomonadati</taxon>
        <taxon>Pseudomonadota</taxon>
        <taxon>Gammaproteobacteria</taxon>
        <taxon>Alteromonadales</taxon>
        <taxon>Shewanellaceae</taxon>
        <taxon>Shewanella</taxon>
    </lineage>
</organism>
<gene>
    <name evidence="1" type="ordered locus">Sputcn32_0857</name>
</gene>
<sequence length="145" mass="17274">MRRYNHMKHQVLFGIKSTSKDEKTIHNKLKEFLALIDRKTSTAKNPTMLESFLPFRIKHYHWNLNKETGTFIKLFPNVDLDENIFAPSKPECSWLLSIIFHQDFPGYEKVKSEDYIISLLDSLNYEYEMIYETDSRDSIKYGDIK</sequence>
<dbReference type="EMBL" id="CP000681">
    <property type="protein sequence ID" value="ABP74586.1"/>
    <property type="molecule type" value="Genomic_DNA"/>
</dbReference>
<proteinExistence type="predicted"/>